<dbReference type="EC" id="4.2.99.18" evidence="2"/>
<comment type="catalytic activity">
    <reaction evidence="13">
        <text>2'-deoxyribonucleotide-(2'-deoxyribose 5'-phosphate)-2'-deoxyribonucleotide-DNA = a 3'-end 2'-deoxyribonucleotide-(2,3-dehydro-2,3-deoxyribose 5'-phosphate)-DNA + a 5'-end 5'-phospho-2'-deoxyribonucleoside-DNA + H(+)</text>
        <dbReference type="Rhea" id="RHEA:66592"/>
        <dbReference type="Rhea" id="RHEA-COMP:13180"/>
        <dbReference type="Rhea" id="RHEA-COMP:16897"/>
        <dbReference type="Rhea" id="RHEA-COMP:17067"/>
        <dbReference type="ChEBI" id="CHEBI:15378"/>
        <dbReference type="ChEBI" id="CHEBI:136412"/>
        <dbReference type="ChEBI" id="CHEBI:157695"/>
        <dbReference type="ChEBI" id="CHEBI:167181"/>
        <dbReference type="EC" id="4.2.99.18"/>
    </reaction>
</comment>
<dbReference type="PANTHER" id="PTHR42697">
    <property type="entry name" value="ENDONUCLEASE 8"/>
    <property type="match status" value="1"/>
</dbReference>
<feature type="domain" description="Formamidopyrimidine-DNA glycosylase catalytic" evidence="16">
    <location>
        <begin position="2"/>
        <end position="104"/>
    </location>
</feature>
<keyword evidence="18" id="KW-1185">Reference proteome</keyword>
<accession>A0ABR9RWA5</accession>
<reference evidence="17 18" key="1">
    <citation type="submission" date="2020-10" db="EMBL/GenBank/DDBJ databases">
        <title>Nocardioides sp. isolated from sludge.</title>
        <authorList>
            <person name="Zhang X."/>
        </authorList>
    </citation>
    <scope>NUCLEOTIDE SEQUENCE [LARGE SCALE GENOMIC DNA]</scope>
    <source>
        <strain evidence="17 18">Y6</strain>
    </source>
</reference>
<evidence type="ECO:0000313" key="17">
    <source>
        <dbReference type="EMBL" id="MBE7325640.1"/>
    </source>
</evidence>
<keyword evidence="5 14" id="KW-0863">Zinc-finger</keyword>
<dbReference type="InterPro" id="IPR035937">
    <property type="entry name" value="FPG_N"/>
</dbReference>
<comment type="similarity">
    <text evidence="1">Belongs to the FPG family.</text>
</comment>
<dbReference type="EMBL" id="JADCSA010000014">
    <property type="protein sequence ID" value="MBE7325640.1"/>
    <property type="molecule type" value="Genomic_DNA"/>
</dbReference>
<dbReference type="Pfam" id="PF06831">
    <property type="entry name" value="H2TH"/>
    <property type="match status" value="1"/>
</dbReference>
<evidence type="ECO:0000256" key="4">
    <source>
        <dbReference type="ARBA" id="ARBA00022763"/>
    </source>
</evidence>
<dbReference type="InterPro" id="IPR044090">
    <property type="entry name" value="Nei2_N"/>
</dbReference>
<dbReference type="InterPro" id="IPR000214">
    <property type="entry name" value="Znf_DNA_glyclase/AP_lyase"/>
</dbReference>
<keyword evidence="3" id="KW-0479">Metal-binding</keyword>
<feature type="domain" description="FPG-type" evidence="15">
    <location>
        <begin position="223"/>
        <end position="259"/>
    </location>
</feature>
<evidence type="ECO:0000256" key="8">
    <source>
        <dbReference type="ARBA" id="ARBA00023125"/>
    </source>
</evidence>
<dbReference type="InterPro" id="IPR015887">
    <property type="entry name" value="DNA_glyclase_Znf_dom_DNA_BS"/>
</dbReference>
<keyword evidence="9" id="KW-0234">DNA repair</keyword>
<gene>
    <name evidence="17" type="ORF">IEQ44_13390</name>
</gene>
<keyword evidence="6" id="KW-0378">Hydrolase</keyword>
<evidence type="ECO:0000256" key="13">
    <source>
        <dbReference type="ARBA" id="ARBA00044632"/>
    </source>
</evidence>
<dbReference type="PANTHER" id="PTHR42697:SF1">
    <property type="entry name" value="ENDONUCLEASE 8"/>
    <property type="match status" value="1"/>
</dbReference>
<name>A0ABR9RWA5_9ACTN</name>
<dbReference type="InterPro" id="IPR010979">
    <property type="entry name" value="Ribosomal_uS13-like_H2TH"/>
</dbReference>
<evidence type="ECO:0000256" key="1">
    <source>
        <dbReference type="ARBA" id="ARBA00009409"/>
    </source>
</evidence>
<dbReference type="Gene3D" id="1.10.8.50">
    <property type="match status" value="1"/>
</dbReference>
<dbReference type="CDD" id="cd08971">
    <property type="entry name" value="AcNei2_N"/>
    <property type="match status" value="1"/>
</dbReference>
<evidence type="ECO:0000256" key="12">
    <source>
        <dbReference type="ARBA" id="ARBA00023295"/>
    </source>
</evidence>
<dbReference type="RefSeq" id="WP_193638966.1">
    <property type="nucleotide sequence ID" value="NZ_JADCSA010000014.1"/>
</dbReference>
<dbReference type="SUPFAM" id="SSF46946">
    <property type="entry name" value="S13-like H2TH domain"/>
    <property type="match status" value="1"/>
</dbReference>
<evidence type="ECO:0000256" key="5">
    <source>
        <dbReference type="ARBA" id="ARBA00022771"/>
    </source>
</evidence>
<dbReference type="PROSITE" id="PS51068">
    <property type="entry name" value="FPG_CAT"/>
    <property type="match status" value="1"/>
</dbReference>
<evidence type="ECO:0000256" key="14">
    <source>
        <dbReference type="PROSITE-ProRule" id="PRU00391"/>
    </source>
</evidence>
<dbReference type="InterPro" id="IPR012319">
    <property type="entry name" value="FPG_cat"/>
</dbReference>
<evidence type="ECO:0000259" key="16">
    <source>
        <dbReference type="PROSITE" id="PS51068"/>
    </source>
</evidence>
<evidence type="ECO:0000256" key="11">
    <source>
        <dbReference type="ARBA" id="ARBA00023268"/>
    </source>
</evidence>
<dbReference type="Proteomes" id="UP000756387">
    <property type="component" value="Unassembled WGS sequence"/>
</dbReference>
<dbReference type="SMART" id="SM00898">
    <property type="entry name" value="Fapy_DNA_glyco"/>
    <property type="match status" value="1"/>
</dbReference>
<evidence type="ECO:0000256" key="10">
    <source>
        <dbReference type="ARBA" id="ARBA00023239"/>
    </source>
</evidence>
<dbReference type="Gene3D" id="3.20.190.10">
    <property type="entry name" value="MutM-like, N-terminal"/>
    <property type="match status" value="1"/>
</dbReference>
<dbReference type="SUPFAM" id="SSF81624">
    <property type="entry name" value="N-terminal domain of MutM-like DNA repair proteins"/>
    <property type="match status" value="1"/>
</dbReference>
<keyword evidence="11" id="KW-0511">Multifunctional enzyme</keyword>
<protein>
    <recommendedName>
        <fullName evidence="2">DNA-(apurinic or apyrimidinic site) lyase</fullName>
        <ecNumber evidence="2">4.2.99.18</ecNumber>
    </recommendedName>
</protein>
<comment type="caution">
    <text evidence="17">The sequence shown here is derived from an EMBL/GenBank/DDBJ whole genome shotgun (WGS) entry which is preliminary data.</text>
</comment>
<keyword evidence="8" id="KW-0238">DNA-binding</keyword>
<organism evidence="17 18">
    <name type="scientific">Nocardioides malaquae</name>
    <dbReference type="NCBI Taxonomy" id="2773426"/>
    <lineage>
        <taxon>Bacteria</taxon>
        <taxon>Bacillati</taxon>
        <taxon>Actinomycetota</taxon>
        <taxon>Actinomycetes</taxon>
        <taxon>Propionibacteriales</taxon>
        <taxon>Nocardioidaceae</taxon>
        <taxon>Nocardioides</taxon>
    </lineage>
</organism>
<keyword evidence="10" id="KW-0456">Lyase</keyword>
<evidence type="ECO:0000256" key="7">
    <source>
        <dbReference type="ARBA" id="ARBA00022833"/>
    </source>
</evidence>
<evidence type="ECO:0000256" key="6">
    <source>
        <dbReference type="ARBA" id="ARBA00022801"/>
    </source>
</evidence>
<dbReference type="InterPro" id="IPR015886">
    <property type="entry name" value="H2TH_FPG"/>
</dbReference>
<dbReference type="PROSITE" id="PS01242">
    <property type="entry name" value="ZF_FPG_1"/>
    <property type="match status" value="1"/>
</dbReference>
<proteinExistence type="inferred from homology"/>
<keyword evidence="4" id="KW-0227">DNA damage</keyword>
<dbReference type="PROSITE" id="PS51066">
    <property type="entry name" value="ZF_FPG_2"/>
    <property type="match status" value="1"/>
</dbReference>
<dbReference type="SUPFAM" id="SSF57716">
    <property type="entry name" value="Glucocorticoid receptor-like (DNA-binding domain)"/>
    <property type="match status" value="1"/>
</dbReference>
<keyword evidence="7" id="KW-0862">Zinc</keyword>
<dbReference type="SMART" id="SM01232">
    <property type="entry name" value="H2TH"/>
    <property type="match status" value="1"/>
</dbReference>
<evidence type="ECO:0000313" key="18">
    <source>
        <dbReference type="Proteomes" id="UP000756387"/>
    </source>
</evidence>
<keyword evidence="12" id="KW-0326">Glycosidase</keyword>
<sequence>MPEGDTVWRAARMLDRSIVGRTLVRSDFRVPRLATVDLAGAVVASSASRGKHLLLRLDHDTPWTLHTHLKMEGAWRTFSPGQPWRRPAHTARVVLTTDGPTAVGFSLGVVELWPRAEEQDRLSHLGPDLLGPDWDPEEALRRLLAEPSTPLVQALQDQTRMAGVGNMYANELCFLAGLDPHVPVGAVERPERLVQRAQQVLTVNKERAQQSTTGDLAPGRRTWVYRQKACRRCHGRISTTMLGVEGQERATYWCPSCQRTVA</sequence>
<dbReference type="Pfam" id="PF01149">
    <property type="entry name" value="Fapy_DNA_glyco"/>
    <property type="match status" value="1"/>
</dbReference>
<evidence type="ECO:0000256" key="9">
    <source>
        <dbReference type="ARBA" id="ARBA00023204"/>
    </source>
</evidence>
<evidence type="ECO:0000256" key="2">
    <source>
        <dbReference type="ARBA" id="ARBA00012720"/>
    </source>
</evidence>
<evidence type="ECO:0000259" key="15">
    <source>
        <dbReference type="PROSITE" id="PS51066"/>
    </source>
</evidence>
<evidence type="ECO:0000256" key="3">
    <source>
        <dbReference type="ARBA" id="ARBA00022723"/>
    </source>
</evidence>